<sequence length="184" mass="20021">MPQYYHYGLVDPSRPGGSHGAPKEPILYRYDPATPEPPPPPPTHINPVVPAPAAPAAIQVGISIPTAGQQPAQVQYVMPQVQTYHPPARMSAVAQPPVAAVAWQGATRTEINTQNIAIANATGATRPQTLVPYKPADGQQWWCRELDSSYTLRTTTDIMENLQPGRWVYSSSGYPYFIRQPAPA</sequence>
<reference evidence="1" key="1">
    <citation type="journal article" date="2022" name="bioRxiv">
        <title>Population genetic analysis of Ophidiomyces ophidiicola, the causative agent of snake fungal disease, indicates recent introductions to the USA.</title>
        <authorList>
            <person name="Ladner J.T."/>
            <person name="Palmer J.M."/>
            <person name="Ettinger C.L."/>
            <person name="Stajich J.E."/>
            <person name="Farrell T.M."/>
            <person name="Glorioso B.M."/>
            <person name="Lawson B."/>
            <person name="Price S.J."/>
            <person name="Stengle A.G."/>
            <person name="Grear D.A."/>
            <person name="Lorch J.M."/>
        </authorList>
    </citation>
    <scope>NUCLEOTIDE SEQUENCE</scope>
    <source>
        <strain evidence="1">NWHC 24266-5</strain>
    </source>
</reference>
<evidence type="ECO:0000313" key="1">
    <source>
        <dbReference type="EMBL" id="KAI2392189.1"/>
    </source>
</evidence>
<name>A0ACB8V432_9EURO</name>
<proteinExistence type="predicted"/>
<protein>
    <submittedName>
        <fullName evidence="1">Uncharacterized protein</fullName>
    </submittedName>
</protein>
<comment type="caution">
    <text evidence="1">The sequence shown here is derived from an EMBL/GenBank/DDBJ whole genome shotgun (WGS) entry which is preliminary data.</text>
</comment>
<accession>A0ACB8V432</accession>
<gene>
    <name evidence="1" type="ORF">LOY88_000845</name>
</gene>
<organism evidence="1">
    <name type="scientific">Ophidiomyces ophidiicola</name>
    <dbReference type="NCBI Taxonomy" id="1387563"/>
    <lineage>
        <taxon>Eukaryota</taxon>
        <taxon>Fungi</taxon>
        <taxon>Dikarya</taxon>
        <taxon>Ascomycota</taxon>
        <taxon>Pezizomycotina</taxon>
        <taxon>Eurotiomycetes</taxon>
        <taxon>Eurotiomycetidae</taxon>
        <taxon>Onygenales</taxon>
        <taxon>Onygenaceae</taxon>
        <taxon>Ophidiomyces</taxon>
    </lineage>
</organism>
<dbReference type="EMBL" id="JALBCA010000008">
    <property type="protein sequence ID" value="KAI2392189.1"/>
    <property type="molecule type" value="Genomic_DNA"/>
</dbReference>